<name>A0A3P8SBV3_AMPPE</name>
<dbReference type="PANTHER" id="PTHR46048">
    <property type="entry name" value="HYDROXYCARBOXYLIC ACID RECEPTOR 2"/>
    <property type="match status" value="1"/>
</dbReference>
<evidence type="ECO:0000256" key="5">
    <source>
        <dbReference type="ARBA" id="ARBA00023136"/>
    </source>
</evidence>
<dbReference type="AlphaFoldDB" id="A0A3P8SBV3"/>
<keyword evidence="5 9" id="KW-0472">Membrane</keyword>
<feature type="domain" description="G-protein coupled receptors family 1 profile" evidence="10">
    <location>
        <begin position="44"/>
        <end position="298"/>
    </location>
</feature>
<dbReference type="Pfam" id="PF00001">
    <property type="entry name" value="7tm_1"/>
    <property type="match status" value="1"/>
</dbReference>
<dbReference type="Gene3D" id="1.20.1070.10">
    <property type="entry name" value="Rhodopsin 7-helix transmembrane proteins"/>
    <property type="match status" value="1"/>
</dbReference>
<comment type="subcellular location">
    <subcellularLocation>
        <location evidence="1">Membrane</location>
        <topology evidence="1">Multi-pass membrane protein</topology>
    </subcellularLocation>
</comment>
<accession>A0A3P8SBV3</accession>
<feature type="transmembrane region" description="Helical" evidence="9">
    <location>
        <begin position="192"/>
        <end position="213"/>
    </location>
</feature>
<keyword evidence="12" id="KW-1185">Reference proteome</keyword>
<sequence>MDLVTGTPIVVNETSTRCLSAQEDAGTLFLQMIMITEITVGLPGNIIALWIFFFRMKFWKPHIIFLLNLVLADFLLLISVPFRIHTHMRGEYWVFGEVWCSINLFMLAVNRSASIAFMTVVALDRYFKVIHPHHWISQMTLTHAAWLAGLTWVAVIALRIPLLTTNLLQQDGNISLCRSFNFYKVIPVGVKIHYVAFVAEFFLPWFLLLFSSAKIACYLNQQKQKDMQKRVQRAIRAVAVISIVFTFCFMPSVITGLVALYIRNLHPMKCKIYHRSTQLFVTCISFTYLNSASDPFIYFYSSSMFRNILRNMLRLQFKFVRQATKGRD</sequence>
<keyword evidence="6 8" id="KW-0675">Receptor</keyword>
<keyword evidence="7 8" id="KW-0807">Transducer</keyword>
<evidence type="ECO:0000256" key="9">
    <source>
        <dbReference type="SAM" id="Phobius"/>
    </source>
</evidence>
<feature type="transmembrane region" description="Helical" evidence="9">
    <location>
        <begin position="234"/>
        <end position="259"/>
    </location>
</feature>
<dbReference type="GeneTree" id="ENSGT01140000282516"/>
<evidence type="ECO:0000256" key="6">
    <source>
        <dbReference type="ARBA" id="ARBA00023170"/>
    </source>
</evidence>
<dbReference type="PROSITE" id="PS00237">
    <property type="entry name" value="G_PROTEIN_RECEP_F1_1"/>
    <property type="match status" value="2"/>
</dbReference>
<evidence type="ECO:0000259" key="10">
    <source>
        <dbReference type="PROSITE" id="PS50262"/>
    </source>
</evidence>
<evidence type="ECO:0000256" key="1">
    <source>
        <dbReference type="ARBA" id="ARBA00004141"/>
    </source>
</evidence>
<dbReference type="Ensembl" id="ENSAPET00000009875.1">
    <property type="protein sequence ID" value="ENSAPEP00000009612.1"/>
    <property type="gene ID" value="ENSAPEG00000006897.1"/>
</dbReference>
<dbReference type="PANTHER" id="PTHR46048:SF10">
    <property type="entry name" value="HYDROXYCARBOXYLIC ACID RECEPTOR 1-4-RELATED"/>
    <property type="match status" value="1"/>
</dbReference>
<evidence type="ECO:0000256" key="8">
    <source>
        <dbReference type="RuleBase" id="RU000688"/>
    </source>
</evidence>
<dbReference type="PRINTS" id="PR00237">
    <property type="entry name" value="GPCRRHODOPSN"/>
</dbReference>
<dbReference type="STRING" id="161767.ENSAPEP00000009612"/>
<dbReference type="Proteomes" id="UP000265080">
    <property type="component" value="Chromosome 20"/>
</dbReference>
<feature type="transmembrane region" description="Helical" evidence="9">
    <location>
        <begin position="65"/>
        <end position="84"/>
    </location>
</feature>
<keyword evidence="4 8" id="KW-0297">G-protein coupled receptor</keyword>
<keyword evidence="3 9" id="KW-1133">Transmembrane helix</keyword>
<feature type="transmembrane region" description="Helical" evidence="9">
    <location>
        <begin position="279"/>
        <end position="300"/>
    </location>
</feature>
<organism evidence="11 12">
    <name type="scientific">Amphiprion percula</name>
    <name type="common">Orange clownfish</name>
    <name type="synonym">Lutjanus percula</name>
    <dbReference type="NCBI Taxonomy" id="161767"/>
    <lineage>
        <taxon>Eukaryota</taxon>
        <taxon>Metazoa</taxon>
        <taxon>Chordata</taxon>
        <taxon>Craniata</taxon>
        <taxon>Vertebrata</taxon>
        <taxon>Euteleostomi</taxon>
        <taxon>Actinopterygii</taxon>
        <taxon>Neopterygii</taxon>
        <taxon>Teleostei</taxon>
        <taxon>Neoteleostei</taxon>
        <taxon>Acanthomorphata</taxon>
        <taxon>Ovalentaria</taxon>
        <taxon>Pomacentridae</taxon>
        <taxon>Amphiprion</taxon>
    </lineage>
</organism>
<feature type="transmembrane region" description="Helical" evidence="9">
    <location>
        <begin position="104"/>
        <end position="123"/>
    </location>
</feature>
<reference evidence="11 12" key="1">
    <citation type="submission" date="2018-03" db="EMBL/GenBank/DDBJ databases">
        <title>Finding Nemo's genes: A chromosome-scale reference assembly of the genome of the orange clownfish Amphiprion percula.</title>
        <authorList>
            <person name="Lehmann R."/>
        </authorList>
    </citation>
    <scope>NUCLEOTIDE SEQUENCE</scope>
</reference>
<feature type="transmembrane region" description="Helical" evidence="9">
    <location>
        <begin position="29"/>
        <end position="53"/>
    </location>
</feature>
<dbReference type="GO" id="GO:0005886">
    <property type="term" value="C:plasma membrane"/>
    <property type="evidence" value="ECO:0007669"/>
    <property type="project" value="TreeGrafter"/>
</dbReference>
<reference evidence="11" key="2">
    <citation type="submission" date="2025-08" db="UniProtKB">
        <authorList>
            <consortium name="Ensembl"/>
        </authorList>
    </citation>
    <scope>IDENTIFICATION</scope>
</reference>
<dbReference type="GO" id="GO:0004930">
    <property type="term" value="F:G protein-coupled receptor activity"/>
    <property type="evidence" value="ECO:0007669"/>
    <property type="project" value="UniProtKB-KW"/>
</dbReference>
<proteinExistence type="inferred from homology"/>
<evidence type="ECO:0000256" key="3">
    <source>
        <dbReference type="ARBA" id="ARBA00022989"/>
    </source>
</evidence>
<evidence type="ECO:0000313" key="12">
    <source>
        <dbReference type="Proteomes" id="UP000265080"/>
    </source>
</evidence>
<dbReference type="SUPFAM" id="SSF81321">
    <property type="entry name" value="Family A G protein-coupled receptor-like"/>
    <property type="match status" value="1"/>
</dbReference>
<reference evidence="11" key="3">
    <citation type="submission" date="2025-09" db="UniProtKB">
        <authorList>
            <consortium name="Ensembl"/>
        </authorList>
    </citation>
    <scope>IDENTIFICATION</scope>
</reference>
<dbReference type="InterPro" id="IPR017452">
    <property type="entry name" value="GPCR_Rhodpsn_7TM"/>
</dbReference>
<evidence type="ECO:0000256" key="4">
    <source>
        <dbReference type="ARBA" id="ARBA00023040"/>
    </source>
</evidence>
<comment type="similarity">
    <text evidence="8">Belongs to the G-protein coupled receptor 1 family.</text>
</comment>
<feature type="transmembrane region" description="Helical" evidence="9">
    <location>
        <begin position="144"/>
        <end position="162"/>
    </location>
</feature>
<evidence type="ECO:0000256" key="7">
    <source>
        <dbReference type="ARBA" id="ARBA00023224"/>
    </source>
</evidence>
<dbReference type="InterPro" id="IPR000276">
    <property type="entry name" value="GPCR_Rhodpsn"/>
</dbReference>
<evidence type="ECO:0000313" key="11">
    <source>
        <dbReference type="Ensembl" id="ENSAPEP00000009612.1"/>
    </source>
</evidence>
<evidence type="ECO:0000256" key="2">
    <source>
        <dbReference type="ARBA" id="ARBA00022692"/>
    </source>
</evidence>
<dbReference type="InterPro" id="IPR051893">
    <property type="entry name" value="HCARs"/>
</dbReference>
<dbReference type="PROSITE" id="PS50262">
    <property type="entry name" value="G_PROTEIN_RECEP_F1_2"/>
    <property type="match status" value="1"/>
</dbReference>
<keyword evidence="2 8" id="KW-0812">Transmembrane</keyword>
<dbReference type="OMA" id="EFLLPWF"/>
<protein>
    <submittedName>
        <fullName evidence="11">Hydroxycarboxylic acid receptor 1-3</fullName>
    </submittedName>
</protein>